<comment type="caution">
    <text evidence="2">The sequence shown here is derived from an EMBL/GenBank/DDBJ whole genome shotgun (WGS) entry which is preliminary data.</text>
</comment>
<accession>A0ABD3MJM2</accession>
<sequence>MTQDLSTWEYVQSLKIFFPPKLNPSPPNRKVNITHHRQKSTNTITTADKGDDCPTNHPLSGLIQTATLTNPELFTAVIAAIKRDGSAKERKRKKSDKKKDVSWQRVAVKVATSAAKGEDGYASTNDWVSRFNELLLIDGDGDSENGHCSRSADDEHDAATTKPPTNFGEAIKALSVRDCHHKRLRNALDALSSSMTMASSMNPNLSIHQVAGLIRGSSFLGSNEVDDVDVTERSSNDDDIALQTRAISHLVQSISTLASSPSSSTNPCDIFLAIQLPLLQKLHWDAYINGGLTFTSDDARAEFQNLLSLKFDKELQSSGEKRRRESEVEDCDAKKNDVLQYSASTSVHRLFLEAAHLARNGAVRAQHGAIIYIPTSSEKGCNGDGDGKVKIIGWGWNHDYLLDPSTSNKNKLVLHSEVHAVADAISRYGEDECFESLFPRATIVIVELHSDYAYETCHPCPKCDPMLRAVGIGHVLHSTPHGKLAELNFTQQLLNSNNSASLLSNENVYIPLSAACRELEICCKRLPTSRV</sequence>
<dbReference type="Gene3D" id="3.40.140.10">
    <property type="entry name" value="Cytidine Deaminase, domain 2"/>
    <property type="match status" value="1"/>
</dbReference>
<dbReference type="InterPro" id="IPR016193">
    <property type="entry name" value="Cytidine_deaminase-like"/>
</dbReference>
<gene>
    <name evidence="2" type="ORF">ACHAWU_004051</name>
</gene>
<proteinExistence type="predicted"/>
<dbReference type="SUPFAM" id="SSF53927">
    <property type="entry name" value="Cytidine deaminase-like"/>
    <property type="match status" value="1"/>
</dbReference>
<feature type="compositionally biased region" description="Basic and acidic residues" evidence="1">
    <location>
        <begin position="145"/>
        <end position="159"/>
    </location>
</feature>
<keyword evidence="3" id="KW-1185">Reference proteome</keyword>
<protein>
    <recommendedName>
        <fullName evidence="4">CMP/dCMP-type deaminase domain-containing protein</fullName>
    </recommendedName>
</protein>
<evidence type="ECO:0000313" key="2">
    <source>
        <dbReference type="EMBL" id="KAL3764239.1"/>
    </source>
</evidence>
<feature type="region of interest" description="Disordered" evidence="1">
    <location>
        <begin position="145"/>
        <end position="166"/>
    </location>
</feature>
<dbReference type="AlphaFoldDB" id="A0ABD3MJM2"/>
<name>A0ABD3MJM2_9STRA</name>
<dbReference type="Proteomes" id="UP001530293">
    <property type="component" value="Unassembled WGS sequence"/>
</dbReference>
<reference evidence="2 3" key="1">
    <citation type="submission" date="2024-10" db="EMBL/GenBank/DDBJ databases">
        <title>Updated reference genomes for cyclostephanoid diatoms.</title>
        <authorList>
            <person name="Roberts W.R."/>
            <person name="Alverson A.J."/>
        </authorList>
    </citation>
    <scope>NUCLEOTIDE SEQUENCE [LARGE SCALE GENOMIC DNA]</scope>
    <source>
        <strain evidence="2 3">AJA232-27</strain>
    </source>
</reference>
<dbReference type="EMBL" id="JALLBG020000108">
    <property type="protein sequence ID" value="KAL3764239.1"/>
    <property type="molecule type" value="Genomic_DNA"/>
</dbReference>
<evidence type="ECO:0000256" key="1">
    <source>
        <dbReference type="SAM" id="MobiDB-lite"/>
    </source>
</evidence>
<evidence type="ECO:0008006" key="4">
    <source>
        <dbReference type="Google" id="ProtNLM"/>
    </source>
</evidence>
<organism evidence="2 3">
    <name type="scientific">Discostella pseudostelligera</name>
    <dbReference type="NCBI Taxonomy" id="259834"/>
    <lineage>
        <taxon>Eukaryota</taxon>
        <taxon>Sar</taxon>
        <taxon>Stramenopiles</taxon>
        <taxon>Ochrophyta</taxon>
        <taxon>Bacillariophyta</taxon>
        <taxon>Coscinodiscophyceae</taxon>
        <taxon>Thalassiosirophycidae</taxon>
        <taxon>Stephanodiscales</taxon>
        <taxon>Stephanodiscaceae</taxon>
        <taxon>Discostella</taxon>
    </lineage>
</organism>
<evidence type="ECO:0000313" key="3">
    <source>
        <dbReference type="Proteomes" id="UP001530293"/>
    </source>
</evidence>